<comment type="caution">
    <text evidence="1">The sequence shown here is derived from an EMBL/GenBank/DDBJ whole genome shotgun (WGS) entry which is preliminary data.</text>
</comment>
<protein>
    <submittedName>
        <fullName evidence="1">Uncharacterized protein</fullName>
    </submittedName>
</protein>
<proteinExistence type="predicted"/>
<gene>
    <name evidence="1" type="ORF">L9F63_011182</name>
</gene>
<sequence>NYYSFYYSKAKQDSYYDDDHDERLQSAARDDVRCTLARLSFNKRKPDFCAILAVSTERNATSTNVD</sequence>
<dbReference type="EMBL" id="JASPKZ010001574">
    <property type="protein sequence ID" value="KAJ9597981.1"/>
    <property type="molecule type" value="Genomic_DNA"/>
</dbReference>
<feature type="non-terminal residue" evidence="1">
    <location>
        <position position="66"/>
    </location>
</feature>
<feature type="non-terminal residue" evidence="1">
    <location>
        <position position="1"/>
    </location>
</feature>
<reference evidence="1" key="1">
    <citation type="journal article" date="2023" name="IScience">
        <title>Live-bearing cockroach genome reveals convergent evolutionary mechanisms linked to viviparity in insects and beyond.</title>
        <authorList>
            <person name="Fouks B."/>
            <person name="Harrison M.C."/>
            <person name="Mikhailova A.A."/>
            <person name="Marchal E."/>
            <person name="English S."/>
            <person name="Carruthers M."/>
            <person name="Jennings E.C."/>
            <person name="Chiamaka E.L."/>
            <person name="Frigard R.A."/>
            <person name="Pippel M."/>
            <person name="Attardo G.M."/>
            <person name="Benoit J.B."/>
            <person name="Bornberg-Bauer E."/>
            <person name="Tobe S.S."/>
        </authorList>
    </citation>
    <scope>NUCLEOTIDE SEQUENCE</scope>
    <source>
        <strain evidence="1">Stay&amp;Tobe</strain>
    </source>
</reference>
<keyword evidence="2" id="KW-1185">Reference proteome</keyword>
<dbReference type="AlphaFoldDB" id="A0AAD8AFA8"/>
<reference evidence="1" key="2">
    <citation type="submission" date="2023-05" db="EMBL/GenBank/DDBJ databases">
        <authorList>
            <person name="Fouks B."/>
        </authorList>
    </citation>
    <scope>NUCLEOTIDE SEQUENCE</scope>
    <source>
        <strain evidence="1">Stay&amp;Tobe</strain>
        <tissue evidence="1">Testes</tissue>
    </source>
</reference>
<evidence type="ECO:0000313" key="1">
    <source>
        <dbReference type="EMBL" id="KAJ9597981.1"/>
    </source>
</evidence>
<accession>A0AAD8AFA8</accession>
<organism evidence="1 2">
    <name type="scientific">Diploptera punctata</name>
    <name type="common">Pacific beetle cockroach</name>
    <dbReference type="NCBI Taxonomy" id="6984"/>
    <lineage>
        <taxon>Eukaryota</taxon>
        <taxon>Metazoa</taxon>
        <taxon>Ecdysozoa</taxon>
        <taxon>Arthropoda</taxon>
        <taxon>Hexapoda</taxon>
        <taxon>Insecta</taxon>
        <taxon>Pterygota</taxon>
        <taxon>Neoptera</taxon>
        <taxon>Polyneoptera</taxon>
        <taxon>Dictyoptera</taxon>
        <taxon>Blattodea</taxon>
        <taxon>Blaberoidea</taxon>
        <taxon>Blaberidae</taxon>
        <taxon>Diplopterinae</taxon>
        <taxon>Diploptera</taxon>
    </lineage>
</organism>
<dbReference type="Proteomes" id="UP001233999">
    <property type="component" value="Unassembled WGS sequence"/>
</dbReference>
<name>A0AAD8AFA8_DIPPU</name>
<evidence type="ECO:0000313" key="2">
    <source>
        <dbReference type="Proteomes" id="UP001233999"/>
    </source>
</evidence>